<reference evidence="2 3" key="1">
    <citation type="submission" date="2016-10" db="EMBL/GenBank/DDBJ databases">
        <title>Genome sequence of the ascomycete fungus Penicillium subrubescens.</title>
        <authorList>
            <person name="De Vries R.P."/>
            <person name="Peng M."/>
            <person name="Dilokpimol A."/>
            <person name="Hilden K."/>
            <person name="Makela M.R."/>
            <person name="Grigoriev I."/>
            <person name="Riley R."/>
            <person name="Granchi Z."/>
        </authorList>
    </citation>
    <scope>NUCLEOTIDE SEQUENCE [LARGE SCALE GENOMIC DNA]</scope>
    <source>
        <strain evidence="2 3">CBS 132785</strain>
    </source>
</reference>
<protein>
    <submittedName>
        <fullName evidence="2">Uncharacterized protein</fullName>
    </submittedName>
</protein>
<sequence>MGKKIRGWEGPFGWTMVDSKDQASSKTATASFHALRNLKGWCWVLPLQPTKANGYVQVSWRGVNKVVVLQELALWANDTVVEKGQENCLLPWESLPNSQEPNANEPYLQDKKKDEKQEEKNKE</sequence>
<feature type="compositionally biased region" description="Basic and acidic residues" evidence="1">
    <location>
        <begin position="108"/>
        <end position="123"/>
    </location>
</feature>
<dbReference type="EMBL" id="MNBE01000647">
    <property type="protein sequence ID" value="OKP00454.1"/>
    <property type="molecule type" value="Genomic_DNA"/>
</dbReference>
<evidence type="ECO:0000313" key="2">
    <source>
        <dbReference type="EMBL" id="OKP00454.1"/>
    </source>
</evidence>
<evidence type="ECO:0000256" key="1">
    <source>
        <dbReference type="SAM" id="MobiDB-lite"/>
    </source>
</evidence>
<proteinExistence type="predicted"/>
<dbReference type="Proteomes" id="UP000186955">
    <property type="component" value="Unassembled WGS sequence"/>
</dbReference>
<gene>
    <name evidence="2" type="ORF">PENSUB_7911</name>
</gene>
<accession>A0A1Q5TJQ2</accession>
<keyword evidence="3" id="KW-1185">Reference proteome</keyword>
<name>A0A1Q5TJQ2_9EURO</name>
<feature type="region of interest" description="Disordered" evidence="1">
    <location>
        <begin position="92"/>
        <end position="123"/>
    </location>
</feature>
<organism evidence="2 3">
    <name type="scientific">Penicillium subrubescens</name>
    <dbReference type="NCBI Taxonomy" id="1316194"/>
    <lineage>
        <taxon>Eukaryota</taxon>
        <taxon>Fungi</taxon>
        <taxon>Dikarya</taxon>
        <taxon>Ascomycota</taxon>
        <taxon>Pezizomycotina</taxon>
        <taxon>Eurotiomycetes</taxon>
        <taxon>Eurotiomycetidae</taxon>
        <taxon>Eurotiales</taxon>
        <taxon>Aspergillaceae</taxon>
        <taxon>Penicillium</taxon>
    </lineage>
</organism>
<comment type="caution">
    <text evidence="2">The sequence shown here is derived from an EMBL/GenBank/DDBJ whole genome shotgun (WGS) entry which is preliminary data.</text>
</comment>
<dbReference type="AlphaFoldDB" id="A0A1Q5TJQ2"/>
<evidence type="ECO:0000313" key="3">
    <source>
        <dbReference type="Proteomes" id="UP000186955"/>
    </source>
</evidence>